<proteinExistence type="predicted"/>
<organism evidence="5 6">
    <name type="scientific">Exophiala mesophila</name>
    <name type="common">Black yeast-like fungus</name>
    <dbReference type="NCBI Taxonomy" id="212818"/>
    <lineage>
        <taxon>Eukaryota</taxon>
        <taxon>Fungi</taxon>
        <taxon>Dikarya</taxon>
        <taxon>Ascomycota</taxon>
        <taxon>Pezizomycotina</taxon>
        <taxon>Eurotiomycetes</taxon>
        <taxon>Chaetothyriomycetidae</taxon>
        <taxon>Chaetothyriales</taxon>
        <taxon>Herpotrichiellaceae</taxon>
        <taxon>Exophiala</taxon>
    </lineage>
</organism>
<dbReference type="Proteomes" id="UP000054302">
    <property type="component" value="Unassembled WGS sequence"/>
</dbReference>
<keyword evidence="1" id="KW-0479">Metal-binding</keyword>
<dbReference type="PRINTS" id="PR00092">
    <property type="entry name" value="TYROSINASE"/>
</dbReference>
<dbReference type="InterPro" id="IPR050316">
    <property type="entry name" value="Tyrosinase/Hemocyanin"/>
</dbReference>
<evidence type="ECO:0000313" key="6">
    <source>
        <dbReference type="Proteomes" id="UP000054302"/>
    </source>
</evidence>
<dbReference type="VEuPathDB" id="FungiDB:PV10_01628"/>
<dbReference type="STRING" id="212818.A0A0D1ZTP1"/>
<feature type="domain" description="Tyrosinase copper-binding" evidence="4">
    <location>
        <begin position="248"/>
        <end position="259"/>
    </location>
</feature>
<dbReference type="GeneID" id="27319473"/>
<dbReference type="EMBL" id="KN847520">
    <property type="protein sequence ID" value="KIV97927.1"/>
    <property type="molecule type" value="Genomic_DNA"/>
</dbReference>
<dbReference type="AlphaFoldDB" id="A0A0D1ZTP1"/>
<dbReference type="OrthoDB" id="6132182at2759"/>
<gene>
    <name evidence="5" type="ORF">PV10_01628</name>
</gene>
<dbReference type="PANTHER" id="PTHR11474:SF126">
    <property type="entry name" value="TYROSINASE-LIKE PROTEIN TYR-1-RELATED"/>
    <property type="match status" value="1"/>
</dbReference>
<feature type="signal peptide" evidence="3">
    <location>
        <begin position="1"/>
        <end position="23"/>
    </location>
</feature>
<evidence type="ECO:0000313" key="5">
    <source>
        <dbReference type="EMBL" id="KIV97927.1"/>
    </source>
</evidence>
<keyword evidence="3" id="KW-0732">Signal</keyword>
<sequence>MLGERAGLLCVLLVLGHIHLAFAGLLSPWSGPRWRATATCQASERSTRKAWHVLSPTEKAAYIQADLCLMQKPPKAFLDVEGIQNIWDELQYLHILLANVIHDVGGALPWHRLFVHTHEYLQKTECGYQGTQPYWDEQFDQGIGLNHSPIFDPVTGFGQNGQGDDNCVLDGPFANMTLHVSGNGPQDYCLSRKFDPDSFTLGNITYVEECMSMQNYSSAFPCWFLNPHIAGHWGVGGTMLDVIASPGDPVFYLHHANLDRLWWGWQVRDLPDRLWDMAGNNVPSDEALEINGFPPVSQESIDGFGDPGNVTTLRHILNMGGIVPNRTILEVMDIRNQFLCYEYA</sequence>
<dbReference type="Pfam" id="PF00264">
    <property type="entry name" value="Tyrosinase"/>
    <property type="match status" value="1"/>
</dbReference>
<keyword evidence="6" id="KW-1185">Reference proteome</keyword>
<accession>A0A0D1ZTP1</accession>
<dbReference type="PROSITE" id="PS00498">
    <property type="entry name" value="TYROSINASE_2"/>
    <property type="match status" value="1"/>
</dbReference>
<reference evidence="5 6" key="1">
    <citation type="submission" date="2015-01" db="EMBL/GenBank/DDBJ databases">
        <title>The Genome Sequence of Exophiala mesophila CBS40295.</title>
        <authorList>
            <consortium name="The Broad Institute Genomics Platform"/>
            <person name="Cuomo C."/>
            <person name="de Hoog S."/>
            <person name="Gorbushina A."/>
            <person name="Stielow B."/>
            <person name="Teixiera M."/>
            <person name="Abouelleil A."/>
            <person name="Chapman S.B."/>
            <person name="Priest M."/>
            <person name="Young S.K."/>
            <person name="Wortman J."/>
            <person name="Nusbaum C."/>
            <person name="Birren B."/>
        </authorList>
    </citation>
    <scope>NUCLEOTIDE SEQUENCE [LARGE SCALE GENOMIC DNA]</scope>
    <source>
        <strain evidence="5 6">CBS 40295</strain>
    </source>
</reference>
<dbReference type="GO" id="GO:0046872">
    <property type="term" value="F:metal ion binding"/>
    <property type="evidence" value="ECO:0007669"/>
    <property type="project" value="UniProtKB-KW"/>
</dbReference>
<evidence type="ECO:0000256" key="3">
    <source>
        <dbReference type="SAM" id="SignalP"/>
    </source>
</evidence>
<protein>
    <recommendedName>
        <fullName evidence="4">Tyrosinase copper-binding domain-containing protein</fullName>
    </recommendedName>
</protein>
<evidence type="ECO:0000256" key="2">
    <source>
        <dbReference type="ARBA" id="ARBA00023008"/>
    </source>
</evidence>
<dbReference type="Gene3D" id="1.10.1280.10">
    <property type="entry name" value="Di-copper center containing domain from catechol oxidase"/>
    <property type="match status" value="1"/>
</dbReference>
<keyword evidence="2" id="KW-0186">Copper</keyword>
<dbReference type="PANTHER" id="PTHR11474">
    <property type="entry name" value="TYROSINASE FAMILY MEMBER"/>
    <property type="match status" value="1"/>
</dbReference>
<dbReference type="SUPFAM" id="SSF48056">
    <property type="entry name" value="Di-copper centre-containing domain"/>
    <property type="match status" value="1"/>
</dbReference>
<dbReference type="GO" id="GO:0016491">
    <property type="term" value="F:oxidoreductase activity"/>
    <property type="evidence" value="ECO:0007669"/>
    <property type="project" value="InterPro"/>
</dbReference>
<dbReference type="InterPro" id="IPR008922">
    <property type="entry name" value="Di-copper_centre_dom_sf"/>
</dbReference>
<name>A0A0D1ZTP1_EXOME</name>
<evidence type="ECO:0000259" key="4">
    <source>
        <dbReference type="PROSITE" id="PS00498"/>
    </source>
</evidence>
<dbReference type="InterPro" id="IPR002227">
    <property type="entry name" value="Tyrosinase_Cu-bd"/>
</dbReference>
<dbReference type="RefSeq" id="XP_016229501.1">
    <property type="nucleotide sequence ID" value="XM_016365852.1"/>
</dbReference>
<evidence type="ECO:0000256" key="1">
    <source>
        <dbReference type="ARBA" id="ARBA00022723"/>
    </source>
</evidence>
<dbReference type="OMA" id="LDECMAT"/>
<dbReference type="HOGENOM" id="CLU_035914_2_0_1"/>
<feature type="chain" id="PRO_5002237969" description="Tyrosinase copper-binding domain-containing protein" evidence="3">
    <location>
        <begin position="24"/>
        <end position="344"/>
    </location>
</feature>